<dbReference type="EMBL" id="GGEC01069005">
    <property type="protein sequence ID" value="MBX49489.1"/>
    <property type="molecule type" value="Transcribed_RNA"/>
</dbReference>
<name>A0A2P2P483_RHIMU</name>
<proteinExistence type="predicted"/>
<evidence type="ECO:0000313" key="1">
    <source>
        <dbReference type="EMBL" id="MBX49489.1"/>
    </source>
</evidence>
<reference evidence="1" key="1">
    <citation type="submission" date="2018-02" db="EMBL/GenBank/DDBJ databases">
        <title>Rhizophora mucronata_Transcriptome.</title>
        <authorList>
            <person name="Meera S.P."/>
            <person name="Sreeshan A."/>
            <person name="Augustine A."/>
        </authorList>
    </citation>
    <scope>NUCLEOTIDE SEQUENCE</scope>
    <source>
        <tissue evidence="1">Leaf</tissue>
    </source>
</reference>
<organism evidence="1">
    <name type="scientific">Rhizophora mucronata</name>
    <name type="common">Asiatic mangrove</name>
    <dbReference type="NCBI Taxonomy" id="61149"/>
    <lineage>
        <taxon>Eukaryota</taxon>
        <taxon>Viridiplantae</taxon>
        <taxon>Streptophyta</taxon>
        <taxon>Embryophyta</taxon>
        <taxon>Tracheophyta</taxon>
        <taxon>Spermatophyta</taxon>
        <taxon>Magnoliopsida</taxon>
        <taxon>eudicotyledons</taxon>
        <taxon>Gunneridae</taxon>
        <taxon>Pentapetalae</taxon>
        <taxon>rosids</taxon>
        <taxon>fabids</taxon>
        <taxon>Malpighiales</taxon>
        <taxon>Rhizophoraceae</taxon>
        <taxon>Rhizophora</taxon>
    </lineage>
</organism>
<protein>
    <submittedName>
        <fullName evidence="1">Uncharacterized protein</fullName>
    </submittedName>
</protein>
<sequence>MFCGYAYSGENFGSGIFIYFFWVKSLV</sequence>
<accession>A0A2P2P483</accession>
<dbReference type="AlphaFoldDB" id="A0A2P2P483"/>